<keyword evidence="2" id="KW-1185">Reference proteome</keyword>
<organism evidence="1 2">
    <name type="scientific">Polychaeton citri CBS 116435</name>
    <dbReference type="NCBI Taxonomy" id="1314669"/>
    <lineage>
        <taxon>Eukaryota</taxon>
        <taxon>Fungi</taxon>
        <taxon>Dikarya</taxon>
        <taxon>Ascomycota</taxon>
        <taxon>Pezizomycotina</taxon>
        <taxon>Dothideomycetes</taxon>
        <taxon>Dothideomycetidae</taxon>
        <taxon>Capnodiales</taxon>
        <taxon>Capnodiaceae</taxon>
        <taxon>Polychaeton</taxon>
    </lineage>
</organism>
<accession>A0A9P4Q2E2</accession>
<sequence>MLDPSLHELSPNCELKILERLPMHYQQKLKAGETYQLLWPGSELNIWGWGKKAEHVGKELRSWQTRKSEQSKLILPASQPITFTTKEELEPWPERPETTSEAQFQLANYDEWRWRLERNPPPSPPPLGPPDRVAGAPILSLKIDCPREWTKDAIIDLKVKVTYEDGGGNNAKPITFHTTAFKSTFSAHSGREGTHIYQYLKGSWKKYNSQEGLCCGFAIFDDPPIAVNVGDEGKYSDQFATLRLGESWEFERRVQGVSGTSLPNDVKVGDRFKYTIKGVVVDWWDWGTKEDHKETAVKLPCFIAGDLEEPTNNGGRPNLVVSASNEIIFSYIG</sequence>
<dbReference type="OrthoDB" id="4323953at2759"/>
<proteinExistence type="predicted"/>
<protein>
    <submittedName>
        <fullName evidence="1">Uncharacterized protein</fullName>
    </submittedName>
</protein>
<evidence type="ECO:0000313" key="1">
    <source>
        <dbReference type="EMBL" id="KAF2717116.1"/>
    </source>
</evidence>
<comment type="caution">
    <text evidence="1">The sequence shown here is derived from an EMBL/GenBank/DDBJ whole genome shotgun (WGS) entry which is preliminary data.</text>
</comment>
<name>A0A9P4Q2E2_9PEZI</name>
<dbReference type="EMBL" id="MU003852">
    <property type="protein sequence ID" value="KAF2717116.1"/>
    <property type="molecule type" value="Genomic_DNA"/>
</dbReference>
<dbReference type="AlphaFoldDB" id="A0A9P4Q2E2"/>
<reference evidence="1" key="1">
    <citation type="journal article" date="2020" name="Stud. Mycol.">
        <title>101 Dothideomycetes genomes: a test case for predicting lifestyles and emergence of pathogens.</title>
        <authorList>
            <person name="Haridas S."/>
            <person name="Albert R."/>
            <person name="Binder M."/>
            <person name="Bloem J."/>
            <person name="Labutti K."/>
            <person name="Salamov A."/>
            <person name="Andreopoulos B."/>
            <person name="Baker S."/>
            <person name="Barry K."/>
            <person name="Bills G."/>
            <person name="Bluhm B."/>
            <person name="Cannon C."/>
            <person name="Castanera R."/>
            <person name="Culley D."/>
            <person name="Daum C."/>
            <person name="Ezra D."/>
            <person name="Gonzalez J."/>
            <person name="Henrissat B."/>
            <person name="Kuo A."/>
            <person name="Liang C."/>
            <person name="Lipzen A."/>
            <person name="Lutzoni F."/>
            <person name="Magnuson J."/>
            <person name="Mondo S."/>
            <person name="Nolan M."/>
            <person name="Ohm R."/>
            <person name="Pangilinan J."/>
            <person name="Park H.-J."/>
            <person name="Ramirez L."/>
            <person name="Alfaro M."/>
            <person name="Sun H."/>
            <person name="Tritt A."/>
            <person name="Yoshinaga Y."/>
            <person name="Zwiers L.-H."/>
            <person name="Turgeon B."/>
            <person name="Goodwin S."/>
            <person name="Spatafora J."/>
            <person name="Crous P."/>
            <person name="Grigoriev I."/>
        </authorList>
    </citation>
    <scope>NUCLEOTIDE SEQUENCE</scope>
    <source>
        <strain evidence="1">CBS 116435</strain>
    </source>
</reference>
<gene>
    <name evidence="1" type="ORF">K431DRAFT_316050</name>
</gene>
<dbReference type="Proteomes" id="UP000799441">
    <property type="component" value="Unassembled WGS sequence"/>
</dbReference>
<evidence type="ECO:0000313" key="2">
    <source>
        <dbReference type="Proteomes" id="UP000799441"/>
    </source>
</evidence>